<gene>
    <name evidence="12" type="ordered locus">Hbal_1704</name>
</gene>
<comment type="function">
    <text evidence="1">Condensation of UDP-2,3-diacylglucosamine and 2,3-diacylglucosamine-1-phosphate to form lipid A disaccharide, a precursor of lipid A, a phosphorylated glycolipid that anchors the lipopolysaccharide to the outer membrane of the cell.</text>
</comment>
<evidence type="ECO:0000313" key="13">
    <source>
        <dbReference type="Proteomes" id="UP000002745"/>
    </source>
</evidence>
<comment type="catalytic activity">
    <reaction evidence="10">
        <text>a lipid X + a UDP-2-N,3-O-bis[(3R)-3-hydroxyacyl]-alpha-D-glucosamine = a lipid A disaccharide + UDP + H(+)</text>
        <dbReference type="Rhea" id="RHEA:67828"/>
        <dbReference type="ChEBI" id="CHEBI:15378"/>
        <dbReference type="ChEBI" id="CHEBI:58223"/>
        <dbReference type="ChEBI" id="CHEBI:137748"/>
        <dbReference type="ChEBI" id="CHEBI:176338"/>
        <dbReference type="ChEBI" id="CHEBI:176343"/>
        <dbReference type="EC" id="2.4.1.182"/>
    </reaction>
</comment>
<dbReference type="HOGENOM" id="CLU_036577_3_0_5"/>
<name>C6XJU7_HIRBI</name>
<keyword evidence="5" id="KW-0444">Lipid biosynthesis</keyword>
<dbReference type="eggNOG" id="COG0763">
    <property type="taxonomic scope" value="Bacteria"/>
</dbReference>
<evidence type="ECO:0000256" key="4">
    <source>
        <dbReference type="ARBA" id="ARBA00020902"/>
    </source>
</evidence>
<dbReference type="PANTHER" id="PTHR30372">
    <property type="entry name" value="LIPID-A-DISACCHARIDE SYNTHASE"/>
    <property type="match status" value="1"/>
</dbReference>
<dbReference type="SUPFAM" id="SSF53756">
    <property type="entry name" value="UDP-Glycosyltransferase/glycogen phosphorylase"/>
    <property type="match status" value="1"/>
</dbReference>
<dbReference type="AlphaFoldDB" id="C6XJU7"/>
<dbReference type="GO" id="GO:0008915">
    <property type="term" value="F:lipid-A-disaccharide synthase activity"/>
    <property type="evidence" value="ECO:0007669"/>
    <property type="project" value="UniProtKB-UniRule"/>
</dbReference>
<dbReference type="CAZy" id="GT19">
    <property type="family name" value="Glycosyltransferase Family 19"/>
</dbReference>
<dbReference type="Pfam" id="PF02684">
    <property type="entry name" value="LpxB"/>
    <property type="match status" value="1"/>
</dbReference>
<evidence type="ECO:0000313" key="12">
    <source>
        <dbReference type="EMBL" id="ACT59392.1"/>
    </source>
</evidence>
<dbReference type="GO" id="GO:0009245">
    <property type="term" value="P:lipid A biosynthetic process"/>
    <property type="evidence" value="ECO:0007669"/>
    <property type="project" value="UniProtKB-UniRule"/>
</dbReference>
<dbReference type="RefSeq" id="WP_015827542.1">
    <property type="nucleotide sequence ID" value="NC_012982.1"/>
</dbReference>
<keyword evidence="13" id="KW-1185">Reference proteome</keyword>
<dbReference type="PANTHER" id="PTHR30372:SF4">
    <property type="entry name" value="LIPID-A-DISACCHARIDE SYNTHASE, MITOCHONDRIAL-RELATED"/>
    <property type="match status" value="1"/>
</dbReference>
<dbReference type="STRING" id="582402.Hbal_1704"/>
<evidence type="ECO:0000256" key="6">
    <source>
        <dbReference type="ARBA" id="ARBA00022556"/>
    </source>
</evidence>
<comment type="similarity">
    <text evidence="2">Belongs to the LpxB family.</text>
</comment>
<keyword evidence="7 12" id="KW-0328">Glycosyltransferase</keyword>
<dbReference type="EC" id="2.4.1.182" evidence="3 11"/>
<dbReference type="Proteomes" id="UP000002745">
    <property type="component" value="Chromosome"/>
</dbReference>
<evidence type="ECO:0000256" key="3">
    <source>
        <dbReference type="ARBA" id="ARBA00012687"/>
    </source>
</evidence>
<evidence type="ECO:0000256" key="10">
    <source>
        <dbReference type="ARBA" id="ARBA00048975"/>
    </source>
</evidence>
<proteinExistence type="inferred from homology"/>
<dbReference type="KEGG" id="hba:Hbal_1704"/>
<evidence type="ECO:0000256" key="8">
    <source>
        <dbReference type="ARBA" id="ARBA00022679"/>
    </source>
</evidence>
<evidence type="ECO:0000256" key="5">
    <source>
        <dbReference type="ARBA" id="ARBA00022516"/>
    </source>
</evidence>
<evidence type="ECO:0000256" key="9">
    <source>
        <dbReference type="ARBA" id="ARBA00023098"/>
    </source>
</evidence>
<sequence length="380" mass="42231">MRLYFVAAEPSGDVLAAEVMREILLLNKDVEFLGVGGSHMRALGIESLFDPQELAVFGLLEGIKAFKTVKARVEDTALDIVKHNPDAIILVDSWGFMWRVAQRAKELGYEGKRIKLIGPQVWATRPGRAKTLAKNVDHLLCIHDFEVPFYQPFGLDTTVIGNPALERDQNGFGEEFRAAKKISEDKQVILLLLGSRNSEIVTVAPILQRAAEEICENDANRMVICVVADSVREKVEAWSKDWTFPFFISSDEAEKSDAFASADIALACSGTVTTEVALQGVPLVIGYKIGWVTWLIARLFLMKSKFITLLNVAADREVAPEFIQTRFTVRNLKNAVERLLSNTDLRQKQILEQNLALEKMGRGGEGASKISAKKILELAK</sequence>
<protein>
    <recommendedName>
        <fullName evidence="4 11">Lipid-A-disaccharide synthase</fullName>
        <ecNumber evidence="3 11">2.4.1.182</ecNumber>
    </recommendedName>
</protein>
<reference evidence="13" key="1">
    <citation type="journal article" date="2011" name="J. Bacteriol.">
        <title>Genome sequences of eight morphologically diverse alphaproteobacteria.</title>
        <authorList>
            <consortium name="US DOE Joint Genome Institute"/>
            <person name="Brown P.J."/>
            <person name="Kysela D.T."/>
            <person name="Buechlein A."/>
            <person name="Hemmerich C."/>
            <person name="Brun Y.V."/>
        </authorList>
    </citation>
    <scope>NUCLEOTIDE SEQUENCE [LARGE SCALE GENOMIC DNA]</scope>
    <source>
        <strain evidence="13">ATCC 49814 / DSM 5838 / IFAM 1418</strain>
    </source>
</reference>
<keyword evidence="8 12" id="KW-0808">Transferase</keyword>
<organism evidence="12 13">
    <name type="scientific">Hirschia baltica (strain ATCC 49814 / DSM 5838 / IFAM 1418)</name>
    <dbReference type="NCBI Taxonomy" id="582402"/>
    <lineage>
        <taxon>Bacteria</taxon>
        <taxon>Pseudomonadati</taxon>
        <taxon>Pseudomonadota</taxon>
        <taxon>Alphaproteobacteria</taxon>
        <taxon>Hyphomonadales</taxon>
        <taxon>Hyphomonadaceae</taxon>
        <taxon>Hirschia</taxon>
    </lineage>
</organism>
<dbReference type="NCBIfam" id="TIGR00215">
    <property type="entry name" value="lpxB"/>
    <property type="match status" value="1"/>
</dbReference>
<dbReference type="EMBL" id="CP001678">
    <property type="protein sequence ID" value="ACT59392.1"/>
    <property type="molecule type" value="Genomic_DNA"/>
</dbReference>
<evidence type="ECO:0000256" key="2">
    <source>
        <dbReference type="ARBA" id="ARBA00007868"/>
    </source>
</evidence>
<keyword evidence="9" id="KW-0443">Lipid metabolism</keyword>
<dbReference type="GO" id="GO:0005543">
    <property type="term" value="F:phospholipid binding"/>
    <property type="evidence" value="ECO:0007669"/>
    <property type="project" value="TreeGrafter"/>
</dbReference>
<keyword evidence="6" id="KW-0441">Lipid A biosynthesis</keyword>
<accession>C6XJU7</accession>
<evidence type="ECO:0000256" key="11">
    <source>
        <dbReference type="NCBIfam" id="TIGR00215"/>
    </source>
</evidence>
<evidence type="ECO:0000256" key="1">
    <source>
        <dbReference type="ARBA" id="ARBA00002056"/>
    </source>
</evidence>
<dbReference type="GO" id="GO:0016020">
    <property type="term" value="C:membrane"/>
    <property type="evidence" value="ECO:0007669"/>
    <property type="project" value="GOC"/>
</dbReference>
<dbReference type="OrthoDB" id="9801642at2"/>
<evidence type="ECO:0000256" key="7">
    <source>
        <dbReference type="ARBA" id="ARBA00022676"/>
    </source>
</evidence>
<dbReference type="InterPro" id="IPR003835">
    <property type="entry name" value="Glyco_trans_19"/>
</dbReference>